<evidence type="ECO:0000313" key="3">
    <source>
        <dbReference type="EMBL" id="EFF41541.1"/>
    </source>
</evidence>
<evidence type="ECO:0000259" key="2">
    <source>
        <dbReference type="PROSITE" id="PS50965"/>
    </source>
</evidence>
<evidence type="ECO:0000256" key="1">
    <source>
        <dbReference type="SAM" id="Phobius"/>
    </source>
</evidence>
<dbReference type="Proteomes" id="UP000004757">
    <property type="component" value="Unassembled WGS sequence"/>
</dbReference>
<feature type="transmembrane region" description="Helical" evidence="1">
    <location>
        <begin position="22"/>
        <end position="48"/>
    </location>
</feature>
<accession>D4XVU1</accession>
<dbReference type="OrthoDB" id="400116at2"/>
<keyword evidence="1" id="KW-0812">Transmembrane</keyword>
<organism evidence="3 4">
    <name type="scientific">Mycoplasmopsis alligatoris A21JP2</name>
    <dbReference type="NCBI Taxonomy" id="747682"/>
    <lineage>
        <taxon>Bacteria</taxon>
        <taxon>Bacillati</taxon>
        <taxon>Mycoplasmatota</taxon>
        <taxon>Mycoplasmoidales</taxon>
        <taxon>Metamycoplasmataceae</taxon>
        <taxon>Mycoplasmopsis</taxon>
    </lineage>
</organism>
<sequence>MKQTAQLFFENITSKTQINNHLLFTILGIIGMLMLVIATMLLFTYAYIKNKKYKSKGFIFEQHVNKQIQNFCQNKRIKYLPGGTYSYDGNMFEVDGILLTSKLILVVEQKYYSGNITGDAASEFLIITNSKGKKNKIKNPVIQNDNHIKHLFKAARKKFVCGSLIIFNKDTIFNIKNTQSHVVLATTENLESTIISMLTAANDLPDTINISDYENLFNSLQINTYKEIRKWNKIIKGTKKQKTKKVKTNEQST</sequence>
<proteinExistence type="predicted"/>
<reference evidence="3 4" key="1">
    <citation type="submission" date="2010-03" db="EMBL/GenBank/DDBJ databases">
        <authorList>
            <person name="Glass J.I."/>
            <person name="Benders G.A."/>
            <person name="Durkin A.S."/>
            <person name="Farmerie W.G."/>
            <person name="Hlavinka K."/>
            <person name="Hostetler J."/>
            <person name="Jackson J."/>
            <person name="May M.A."/>
            <person name="Miller R.H."/>
            <person name="Paralanov V."/>
            <person name="Radune D."/>
            <person name="Szczypinski B."/>
            <person name="Brown D.R."/>
        </authorList>
    </citation>
    <scope>NUCLEOTIDE SEQUENCE [LARGE SCALE GENOMIC DNA]</scope>
    <source>
        <strain evidence="3 4">A21JP2</strain>
    </source>
</reference>
<dbReference type="PROSITE" id="PS50965">
    <property type="entry name" value="NERD"/>
    <property type="match status" value="1"/>
</dbReference>
<keyword evidence="1" id="KW-0472">Membrane</keyword>
<dbReference type="Pfam" id="PF08378">
    <property type="entry name" value="NERD"/>
    <property type="match status" value="1"/>
</dbReference>
<dbReference type="STRING" id="747682.MALL_0696"/>
<dbReference type="EMBL" id="ADNC01000013">
    <property type="protein sequence ID" value="EFF41541.1"/>
    <property type="molecule type" value="Genomic_DNA"/>
</dbReference>
<evidence type="ECO:0000313" key="4">
    <source>
        <dbReference type="Proteomes" id="UP000004757"/>
    </source>
</evidence>
<feature type="domain" description="NERD" evidence="2">
    <location>
        <begin position="56"/>
        <end position="174"/>
    </location>
</feature>
<comment type="caution">
    <text evidence="3">The sequence shown here is derived from an EMBL/GenBank/DDBJ whole genome shotgun (WGS) entry which is preliminary data.</text>
</comment>
<dbReference type="AlphaFoldDB" id="D4XVU1"/>
<dbReference type="RefSeq" id="WP_005683503.1">
    <property type="nucleotide sequence ID" value="NZ_ADNC01000013.1"/>
</dbReference>
<dbReference type="InterPro" id="IPR011528">
    <property type="entry name" value="NERD"/>
</dbReference>
<keyword evidence="1" id="KW-1133">Transmembrane helix</keyword>
<gene>
    <name evidence="3" type="ORF">MALL_0696</name>
</gene>
<dbReference type="eggNOG" id="COG0551">
    <property type="taxonomic scope" value="Bacteria"/>
</dbReference>
<protein>
    <recommendedName>
        <fullName evidence="2">NERD domain-containing protein</fullName>
    </recommendedName>
</protein>
<name>D4XVU1_9BACT</name>
<keyword evidence="4" id="KW-1185">Reference proteome</keyword>